<dbReference type="PANTHER" id="PTHR31594:SF11">
    <property type="entry name" value="NEOVERRUCOTOXIN SUBUNIT ALPHA-LIKE ISOFORM X1-RELATED"/>
    <property type="match status" value="1"/>
</dbReference>
<dbReference type="InterPro" id="IPR013783">
    <property type="entry name" value="Ig-like_fold"/>
</dbReference>
<keyword evidence="5" id="KW-1185">Reference proteome</keyword>
<comment type="caution">
    <text evidence="4">The sequence shown here is derived from an EMBL/GenBank/DDBJ whole genome shotgun (WGS) entry which is preliminary data.</text>
</comment>
<dbReference type="InterPro" id="IPR003961">
    <property type="entry name" value="FN3_dom"/>
</dbReference>
<dbReference type="CDD" id="cd00063">
    <property type="entry name" value="FN3"/>
    <property type="match status" value="1"/>
</dbReference>
<proteinExistence type="predicted"/>
<accession>A0A7J6D496</accession>
<evidence type="ECO:0000313" key="4">
    <source>
        <dbReference type="EMBL" id="KAF4114041.1"/>
    </source>
</evidence>
<dbReference type="SUPFAM" id="SSF56436">
    <property type="entry name" value="C-type lectin-like"/>
    <property type="match status" value="1"/>
</dbReference>
<dbReference type="Pfam" id="PF18078">
    <property type="entry name" value="Thioredoxin_11"/>
    <property type="match status" value="1"/>
</dbReference>
<dbReference type="EMBL" id="JAAMOB010000004">
    <property type="protein sequence ID" value="KAF4114041.1"/>
    <property type="molecule type" value="Genomic_DNA"/>
</dbReference>
<dbReference type="InterPro" id="IPR016186">
    <property type="entry name" value="C-type_lectin-like/link_sf"/>
</dbReference>
<dbReference type="InterPro" id="IPR048997">
    <property type="entry name" value="Stonustoxin-like_helical"/>
</dbReference>
<dbReference type="PROSITE" id="PS50853">
    <property type="entry name" value="FN3"/>
    <property type="match status" value="1"/>
</dbReference>
<evidence type="ECO:0000256" key="1">
    <source>
        <dbReference type="SAM" id="MobiDB-lite"/>
    </source>
</evidence>
<dbReference type="InterPro" id="IPR036116">
    <property type="entry name" value="FN3_sf"/>
</dbReference>
<feature type="domain" description="C-type lectin" evidence="2">
    <location>
        <begin position="653"/>
        <end position="724"/>
    </location>
</feature>
<dbReference type="SUPFAM" id="SSF49265">
    <property type="entry name" value="Fibronectin type III"/>
    <property type="match status" value="1"/>
</dbReference>
<dbReference type="PANTHER" id="PTHR31594">
    <property type="entry name" value="AIG1-TYPE G DOMAIN-CONTAINING PROTEIN"/>
    <property type="match status" value="1"/>
</dbReference>
<dbReference type="InterPro" id="IPR052090">
    <property type="entry name" value="Cytolytic_pore-forming_toxin"/>
</dbReference>
<evidence type="ECO:0000313" key="5">
    <source>
        <dbReference type="Proteomes" id="UP000579812"/>
    </source>
</evidence>
<dbReference type="Pfam" id="PF24674">
    <property type="entry name" value="MACPF_SNTX"/>
    <property type="match status" value="1"/>
</dbReference>
<evidence type="ECO:0000259" key="3">
    <source>
        <dbReference type="PROSITE" id="PS50853"/>
    </source>
</evidence>
<dbReference type="InterPro" id="IPR056072">
    <property type="entry name" value="SNTX_MACPF/CDC-like_dom"/>
</dbReference>
<dbReference type="Gene3D" id="3.10.100.10">
    <property type="entry name" value="Mannose-Binding Protein A, subunit A"/>
    <property type="match status" value="1"/>
</dbReference>
<dbReference type="AlphaFoldDB" id="A0A7J6D496"/>
<feature type="compositionally biased region" description="Polar residues" evidence="1">
    <location>
        <begin position="718"/>
        <end position="733"/>
    </location>
</feature>
<gene>
    <name evidence="4" type="ORF">G5714_004264</name>
</gene>
<evidence type="ECO:0000259" key="2">
    <source>
        <dbReference type="PROSITE" id="PS50041"/>
    </source>
</evidence>
<dbReference type="InterPro" id="IPR040581">
    <property type="entry name" value="Thioredoxin_11"/>
</dbReference>
<dbReference type="Gene3D" id="2.60.40.10">
    <property type="entry name" value="Immunoglobulins"/>
    <property type="match status" value="1"/>
</dbReference>
<feature type="domain" description="Fibronectin type-III" evidence="3">
    <location>
        <begin position="549"/>
        <end position="642"/>
    </location>
</feature>
<reference evidence="4 5" key="1">
    <citation type="submission" date="2020-04" db="EMBL/GenBank/DDBJ databases">
        <title>Chromosome-level genome assembly of a cyprinid fish Onychostoma macrolepis by integration of Nanopore Sequencing, Bionano and Hi-C technology.</title>
        <authorList>
            <person name="Wang D."/>
        </authorList>
    </citation>
    <scope>NUCLEOTIDE SEQUENCE [LARGE SCALE GENOMIC DNA]</scope>
    <source>
        <strain evidence="4">SWU-2019</strain>
        <tissue evidence="4">Muscle</tissue>
    </source>
</reference>
<dbReference type="InterPro" id="IPR016187">
    <property type="entry name" value="CTDL_fold"/>
</dbReference>
<dbReference type="InterPro" id="IPR001304">
    <property type="entry name" value="C-type_lectin-like"/>
</dbReference>
<sequence length="733" mass="82791">MVALLMYLKEPNFICLWLATLTVANSGFADLIQSQSKTKTQASEPMEVAALGRPLSLGMLYDSREDSFIPGVTLWDKKSLSENLLIRHQPQTDLKFSSSDSLSSKSSLLGVSASLKASFMSGLVEVGGSGKFLHDTKSSNQQSRVTMYYSETTRYEQLTMSQLGQITYPEVFDQKTATHVVTGILYGAQAVMVFDRTFSEEENKQKIEGELNVMVKSIPSFSIDGEGSVNMRGHENNMSEKITCTFYGDFILEQNPTTYMDAIQTYKKLPTLLNPQNVVPIKVWLYPLHLLDNKAAQLEREITTNLISDIESIIEELGETERKYNDLSGNALVNSFSDINERLHSFKDSFSKYKTMLLNKVGRVLSAIRGGKMEEKTLEDILKIHRRSPFKAATLNHWLHDAKSELDLLGSLTKSLEGIQIEDLDDIMAYFFYPNIDVVVCLTLTSLKYEDTYLLALKNFLRSAMFKELDGCNTSFSVKSARKWFSDPSIIVKMIKNVSQFRRFAEANKDEKRIHFIISAISNPSIAGSSIYLIERGELTDRQFQPMSNPAPPIVKSVQDQTVSLKLQKSSSRERVLFRVEYKQVKPHSGAEEPWTFVRTYNEDFTLTRLEHGKHYLIRYRIVGRVGVSEASDTVSATVGTITFGTVLRYDGFFTIMKAMSWSDSRQFCRDRGGDLVIIKSKEKQRLVTSIVNEMGVSVWIGLTDREKKGTMKWVDNSPLNQGNGSVSSETVR</sequence>
<name>A0A7J6D496_9TELE</name>
<dbReference type="Pfam" id="PF00059">
    <property type="entry name" value="Lectin_C"/>
    <property type="match status" value="1"/>
</dbReference>
<feature type="region of interest" description="Disordered" evidence="1">
    <location>
        <begin position="714"/>
        <end position="733"/>
    </location>
</feature>
<dbReference type="Proteomes" id="UP000579812">
    <property type="component" value="Unassembled WGS sequence"/>
</dbReference>
<organism evidence="4 5">
    <name type="scientific">Onychostoma macrolepis</name>
    <dbReference type="NCBI Taxonomy" id="369639"/>
    <lineage>
        <taxon>Eukaryota</taxon>
        <taxon>Metazoa</taxon>
        <taxon>Chordata</taxon>
        <taxon>Craniata</taxon>
        <taxon>Vertebrata</taxon>
        <taxon>Euteleostomi</taxon>
        <taxon>Actinopterygii</taxon>
        <taxon>Neopterygii</taxon>
        <taxon>Teleostei</taxon>
        <taxon>Ostariophysi</taxon>
        <taxon>Cypriniformes</taxon>
        <taxon>Cyprinidae</taxon>
        <taxon>Acrossocheilinae</taxon>
        <taxon>Onychostoma</taxon>
    </lineage>
</organism>
<dbReference type="OrthoDB" id="8954335at2759"/>
<dbReference type="Pfam" id="PF21109">
    <property type="entry name" value="Stonustoxin_helical"/>
    <property type="match status" value="1"/>
</dbReference>
<protein>
    <submittedName>
        <fullName evidence="4">Uncharacterized protein</fullName>
    </submittedName>
</protein>
<dbReference type="PROSITE" id="PS50041">
    <property type="entry name" value="C_TYPE_LECTIN_2"/>
    <property type="match status" value="1"/>
</dbReference>